<organism evidence="2 3">
    <name type="scientific">Gordonia caeni</name>
    <dbReference type="NCBI Taxonomy" id="1007097"/>
    <lineage>
        <taxon>Bacteria</taxon>
        <taxon>Bacillati</taxon>
        <taxon>Actinomycetota</taxon>
        <taxon>Actinomycetes</taxon>
        <taxon>Mycobacteriales</taxon>
        <taxon>Gordoniaceae</taxon>
        <taxon>Gordonia</taxon>
    </lineage>
</organism>
<dbReference type="RefSeq" id="WP_344781817.1">
    <property type="nucleotide sequence ID" value="NZ_BAAAZW010000003.1"/>
</dbReference>
<sequence length="193" mass="19919">MSDSVQTPVAGAGPQRRFAAAMMALSGLLMLVGTFTPWLRVLPGTPQSVEHDPHVAVADLVTMHGWPGTSGGVLAGGIDPGYWTVPLGAILLVTGLALLAGVRSTLVAAGSVIVAVIAFVVVVFAVADPQAAFGIENQWAVPYAFRAVVWGLWLVFTASLLALVSALSSLALNRTVDRPTRPRAAAAQSTDPV</sequence>
<feature type="transmembrane region" description="Helical" evidence="1">
    <location>
        <begin position="81"/>
        <end position="99"/>
    </location>
</feature>
<name>A0ABP7NWV8_9ACTN</name>
<gene>
    <name evidence="2" type="ORF">GCM10022231_12890</name>
</gene>
<keyword evidence="3" id="KW-1185">Reference proteome</keyword>
<accession>A0ABP7NWV8</accession>
<keyword evidence="1" id="KW-1133">Transmembrane helix</keyword>
<evidence type="ECO:0000313" key="3">
    <source>
        <dbReference type="Proteomes" id="UP001418444"/>
    </source>
</evidence>
<dbReference type="Proteomes" id="UP001418444">
    <property type="component" value="Unassembled WGS sequence"/>
</dbReference>
<evidence type="ECO:0000313" key="2">
    <source>
        <dbReference type="EMBL" id="GAA3955664.1"/>
    </source>
</evidence>
<keyword evidence="1" id="KW-0812">Transmembrane</keyword>
<comment type="caution">
    <text evidence="2">The sequence shown here is derived from an EMBL/GenBank/DDBJ whole genome shotgun (WGS) entry which is preliminary data.</text>
</comment>
<proteinExistence type="predicted"/>
<protein>
    <submittedName>
        <fullName evidence="2">Uncharacterized protein</fullName>
    </submittedName>
</protein>
<feature type="transmembrane region" description="Helical" evidence="1">
    <location>
        <begin position="147"/>
        <end position="172"/>
    </location>
</feature>
<reference evidence="3" key="1">
    <citation type="journal article" date="2019" name="Int. J. Syst. Evol. Microbiol.">
        <title>The Global Catalogue of Microorganisms (GCM) 10K type strain sequencing project: providing services to taxonomists for standard genome sequencing and annotation.</title>
        <authorList>
            <consortium name="The Broad Institute Genomics Platform"/>
            <consortium name="The Broad Institute Genome Sequencing Center for Infectious Disease"/>
            <person name="Wu L."/>
            <person name="Ma J."/>
        </authorList>
    </citation>
    <scope>NUCLEOTIDE SEQUENCE [LARGE SCALE GENOMIC DNA]</scope>
    <source>
        <strain evidence="3">JCM 16923</strain>
    </source>
</reference>
<evidence type="ECO:0000256" key="1">
    <source>
        <dbReference type="SAM" id="Phobius"/>
    </source>
</evidence>
<keyword evidence="1" id="KW-0472">Membrane</keyword>
<dbReference type="EMBL" id="BAAAZW010000003">
    <property type="protein sequence ID" value="GAA3955664.1"/>
    <property type="molecule type" value="Genomic_DNA"/>
</dbReference>
<feature type="transmembrane region" description="Helical" evidence="1">
    <location>
        <begin position="18"/>
        <end position="39"/>
    </location>
</feature>
<feature type="transmembrane region" description="Helical" evidence="1">
    <location>
        <begin position="106"/>
        <end position="127"/>
    </location>
</feature>